<evidence type="ECO:0008006" key="6">
    <source>
        <dbReference type="Google" id="ProtNLM"/>
    </source>
</evidence>
<feature type="compositionally biased region" description="Basic and acidic residues" evidence="1">
    <location>
        <begin position="220"/>
        <end position="229"/>
    </location>
</feature>
<dbReference type="EMBL" id="BPQB01000010">
    <property type="protein sequence ID" value="GJE88607.1"/>
    <property type="molecule type" value="Genomic_DNA"/>
</dbReference>
<feature type="signal peptide" evidence="3">
    <location>
        <begin position="1"/>
        <end position="25"/>
    </location>
</feature>
<evidence type="ECO:0000313" key="4">
    <source>
        <dbReference type="EMBL" id="GJE88607.1"/>
    </source>
</evidence>
<evidence type="ECO:0000256" key="3">
    <source>
        <dbReference type="SAM" id="SignalP"/>
    </source>
</evidence>
<keyword evidence="2" id="KW-1133">Transmembrane helix</keyword>
<comment type="caution">
    <text evidence="4">The sequence shown here is derived from an EMBL/GenBank/DDBJ whole genome shotgun (WGS) entry which is preliminary data.</text>
</comment>
<evidence type="ECO:0000256" key="2">
    <source>
        <dbReference type="SAM" id="Phobius"/>
    </source>
</evidence>
<sequence>MLGPRGFCDVTWLLTLYCFLGLAFGLLGEAKPLPAVTIGFSYTGSADSIAQAEAKIEPATRTQDTTAKGVLASHAPRATESDPWTFSYSTPDWLPSITVPTYSIPTTFPTAPAWDPFDTSAYSYPTYSYSIPSFSYPTYSYSIPSFSVPTYSYPTVGAGGGGDGGKTDPLAPAMSELGRGAKTSLKKIIGAVVGSVLGFFSFLGGLWAACRRRMRRKKRGAEDDPEKVARHGRAHSAGTVGGVPTLGYQQGYYMPYDQVPLMAGGYPVQVRVAYETF</sequence>
<proteinExistence type="predicted"/>
<evidence type="ECO:0000256" key="1">
    <source>
        <dbReference type="SAM" id="MobiDB-lite"/>
    </source>
</evidence>
<keyword evidence="2" id="KW-0472">Membrane</keyword>
<organism evidence="4 5">
    <name type="scientific">Phanerochaete sordida</name>
    <dbReference type="NCBI Taxonomy" id="48140"/>
    <lineage>
        <taxon>Eukaryota</taxon>
        <taxon>Fungi</taxon>
        <taxon>Dikarya</taxon>
        <taxon>Basidiomycota</taxon>
        <taxon>Agaricomycotina</taxon>
        <taxon>Agaricomycetes</taxon>
        <taxon>Polyporales</taxon>
        <taxon>Phanerochaetaceae</taxon>
        <taxon>Phanerochaete</taxon>
    </lineage>
</organism>
<name>A0A9P3G5S4_9APHY</name>
<feature type="transmembrane region" description="Helical" evidence="2">
    <location>
        <begin position="188"/>
        <end position="209"/>
    </location>
</feature>
<feature type="chain" id="PRO_5040288619" description="Transmembrane protein" evidence="3">
    <location>
        <begin position="26"/>
        <end position="277"/>
    </location>
</feature>
<reference evidence="4 5" key="1">
    <citation type="submission" date="2021-08" db="EMBL/GenBank/DDBJ databases">
        <title>Draft Genome Sequence of Phanerochaete sordida strain YK-624.</title>
        <authorList>
            <person name="Mori T."/>
            <person name="Dohra H."/>
            <person name="Suzuki T."/>
            <person name="Kawagishi H."/>
            <person name="Hirai H."/>
        </authorList>
    </citation>
    <scope>NUCLEOTIDE SEQUENCE [LARGE SCALE GENOMIC DNA]</scope>
    <source>
        <strain evidence="4 5">YK-624</strain>
    </source>
</reference>
<dbReference type="AlphaFoldDB" id="A0A9P3G5S4"/>
<evidence type="ECO:0000313" key="5">
    <source>
        <dbReference type="Proteomes" id="UP000703269"/>
    </source>
</evidence>
<protein>
    <recommendedName>
        <fullName evidence="6">Transmembrane protein</fullName>
    </recommendedName>
</protein>
<keyword evidence="5" id="KW-1185">Reference proteome</keyword>
<keyword evidence="2" id="KW-0812">Transmembrane</keyword>
<feature type="region of interest" description="Disordered" evidence="1">
    <location>
        <begin position="217"/>
        <end position="236"/>
    </location>
</feature>
<gene>
    <name evidence="4" type="ORF">PsYK624_046900</name>
</gene>
<dbReference type="Proteomes" id="UP000703269">
    <property type="component" value="Unassembled WGS sequence"/>
</dbReference>
<keyword evidence="3" id="KW-0732">Signal</keyword>
<dbReference type="OrthoDB" id="10659490at2759"/>
<accession>A0A9P3G5S4</accession>